<evidence type="ECO:0000256" key="2">
    <source>
        <dbReference type="ARBA" id="ARBA00022527"/>
    </source>
</evidence>
<dbReference type="PANTHER" id="PTHR27009">
    <property type="entry name" value="RUST RESISTANCE KINASE LR10-RELATED"/>
    <property type="match status" value="1"/>
</dbReference>
<keyword evidence="10" id="KW-1185">Reference proteome</keyword>
<dbReference type="AlphaFoldDB" id="A0A7N2RA86"/>
<dbReference type="OMA" id="LCNERTI"/>
<reference evidence="9 10" key="1">
    <citation type="journal article" date="2016" name="G3 (Bethesda)">
        <title>First Draft Assembly and Annotation of the Genome of a California Endemic Oak Quercus lobata Nee (Fagaceae).</title>
        <authorList>
            <person name="Sork V.L."/>
            <person name="Fitz-Gibbon S.T."/>
            <person name="Puiu D."/>
            <person name="Crepeau M."/>
            <person name="Gugger P.F."/>
            <person name="Sherman R."/>
            <person name="Stevens K."/>
            <person name="Langley C.H."/>
            <person name="Pellegrini M."/>
            <person name="Salzberg S.L."/>
        </authorList>
    </citation>
    <scope>NUCLEOTIDE SEQUENCE [LARGE SCALE GENOMIC DNA]</scope>
    <source>
        <strain evidence="9 10">cv. SW786</strain>
    </source>
</reference>
<dbReference type="GO" id="GO:0004674">
    <property type="term" value="F:protein serine/threonine kinase activity"/>
    <property type="evidence" value="ECO:0007669"/>
    <property type="project" value="UniProtKB-KW"/>
</dbReference>
<dbReference type="GO" id="GO:0016020">
    <property type="term" value="C:membrane"/>
    <property type="evidence" value="ECO:0007669"/>
    <property type="project" value="UniProtKB-SubCell"/>
</dbReference>
<reference evidence="9" key="2">
    <citation type="submission" date="2021-01" db="UniProtKB">
        <authorList>
            <consortium name="EnsemblPlants"/>
        </authorList>
    </citation>
    <scope>IDENTIFICATION</scope>
</reference>
<organism evidence="9 10">
    <name type="scientific">Quercus lobata</name>
    <name type="common">Valley oak</name>
    <dbReference type="NCBI Taxonomy" id="97700"/>
    <lineage>
        <taxon>Eukaryota</taxon>
        <taxon>Viridiplantae</taxon>
        <taxon>Streptophyta</taxon>
        <taxon>Embryophyta</taxon>
        <taxon>Tracheophyta</taxon>
        <taxon>Spermatophyta</taxon>
        <taxon>Magnoliopsida</taxon>
        <taxon>eudicotyledons</taxon>
        <taxon>Gunneridae</taxon>
        <taxon>Pentapetalae</taxon>
        <taxon>rosids</taxon>
        <taxon>fabids</taxon>
        <taxon>Fagales</taxon>
        <taxon>Fagaceae</taxon>
        <taxon>Quercus</taxon>
    </lineage>
</organism>
<dbReference type="InterPro" id="IPR045874">
    <property type="entry name" value="LRK10/LRL21-25-like"/>
</dbReference>
<evidence type="ECO:0000256" key="3">
    <source>
        <dbReference type="ARBA" id="ARBA00022692"/>
    </source>
</evidence>
<keyword evidence="3" id="KW-0812">Transmembrane</keyword>
<sequence length="138" mass="15521">MYDAVEEFLQCQINLMPIRRKNVNAFVDHSSQIYFPTWVYGQISEGNDIEIKDAIEEEKKTAKKMIIVALWCIQMKPSECPLMNKVVEMLEGEVECLQIPSKPFLSSSLGRPTGDVGDNLNSTNSSFQSGESSQLAKL</sequence>
<keyword evidence="7" id="KW-0325">Glycoprotein</keyword>
<keyword evidence="5" id="KW-1133">Transmembrane helix</keyword>
<dbReference type="EnsemblPlants" id="QL09p008970:mrna">
    <property type="protein sequence ID" value="QL09p008970:mrna"/>
    <property type="gene ID" value="QL09p008970"/>
</dbReference>
<evidence type="ECO:0000256" key="8">
    <source>
        <dbReference type="SAM" id="MobiDB-lite"/>
    </source>
</evidence>
<keyword evidence="6" id="KW-0472">Membrane</keyword>
<feature type="region of interest" description="Disordered" evidence="8">
    <location>
        <begin position="115"/>
        <end position="138"/>
    </location>
</feature>
<dbReference type="Gramene" id="QL09p008970:mrna">
    <property type="protein sequence ID" value="QL09p008970:mrna"/>
    <property type="gene ID" value="QL09p008970"/>
</dbReference>
<accession>A0A7N2RA86</accession>
<keyword evidence="2" id="KW-0723">Serine/threonine-protein kinase</keyword>
<keyword evidence="2" id="KW-0808">Transferase</keyword>
<evidence type="ECO:0000256" key="1">
    <source>
        <dbReference type="ARBA" id="ARBA00004479"/>
    </source>
</evidence>
<evidence type="ECO:0000256" key="4">
    <source>
        <dbReference type="ARBA" id="ARBA00022729"/>
    </source>
</evidence>
<comment type="subcellular location">
    <subcellularLocation>
        <location evidence="1">Membrane</location>
        <topology evidence="1">Single-pass type I membrane protein</topology>
    </subcellularLocation>
</comment>
<evidence type="ECO:0000256" key="6">
    <source>
        <dbReference type="ARBA" id="ARBA00023136"/>
    </source>
</evidence>
<evidence type="ECO:0000256" key="5">
    <source>
        <dbReference type="ARBA" id="ARBA00022989"/>
    </source>
</evidence>
<evidence type="ECO:0000256" key="7">
    <source>
        <dbReference type="ARBA" id="ARBA00023180"/>
    </source>
</evidence>
<dbReference type="Proteomes" id="UP000594261">
    <property type="component" value="Chromosome 9"/>
</dbReference>
<keyword evidence="2" id="KW-0418">Kinase</keyword>
<feature type="compositionally biased region" description="Polar residues" evidence="8">
    <location>
        <begin position="119"/>
        <end position="138"/>
    </location>
</feature>
<dbReference type="InParanoid" id="A0A7N2RA86"/>
<dbReference type="EMBL" id="LRBV02000009">
    <property type="status" value="NOT_ANNOTATED_CDS"/>
    <property type="molecule type" value="Genomic_DNA"/>
</dbReference>
<name>A0A7N2RA86_QUELO</name>
<proteinExistence type="predicted"/>
<protein>
    <submittedName>
        <fullName evidence="9">Uncharacterized protein</fullName>
    </submittedName>
</protein>
<keyword evidence="4" id="KW-0732">Signal</keyword>
<evidence type="ECO:0000313" key="10">
    <source>
        <dbReference type="Proteomes" id="UP000594261"/>
    </source>
</evidence>
<evidence type="ECO:0000313" key="9">
    <source>
        <dbReference type="EnsemblPlants" id="QL09p008970:mrna"/>
    </source>
</evidence>